<dbReference type="SUPFAM" id="SSF53474">
    <property type="entry name" value="alpha/beta-Hydrolases"/>
    <property type="match status" value="1"/>
</dbReference>
<sequence>MLDGPRIEPLSGRPATKLVVLLHGVGADGADLIDIGRHWAPLFPDVAFAAPNAPDPCDWDATRYQWFRLTVRDPHEYWQGAAAGAPKLDAFIDAELARHGLVDSDLAIVGFSQGTMMALQVGPRRAQPPAAIIGYSGRIAGVERLAAETVSRAPVLLVHGALDEVIPVAAMAETAAALRGAGFVVETIERPGLGHGIDAAGLKAGAAFLRQAFASVSV</sequence>
<comment type="similarity">
    <text evidence="1">Belongs to the AB hydrolase superfamily. AB hydrolase 2 family.</text>
</comment>
<name>A0A1M5N8C6_9HYPH</name>
<gene>
    <name evidence="4" type="ORF">SAMN02745157_4944</name>
</gene>
<dbReference type="Pfam" id="PF02230">
    <property type="entry name" value="Abhydrolase_2"/>
    <property type="match status" value="1"/>
</dbReference>
<dbReference type="InterPro" id="IPR050565">
    <property type="entry name" value="LYPA1-2/EST-like"/>
</dbReference>
<evidence type="ECO:0000313" key="5">
    <source>
        <dbReference type="Proteomes" id="UP000184485"/>
    </source>
</evidence>
<dbReference type="RefSeq" id="WP_073058413.1">
    <property type="nucleotide sequence ID" value="NZ_FQUP01000008.1"/>
</dbReference>
<accession>A0A1M5N8C6</accession>
<dbReference type="STRING" id="1122133.SAMN02745157_4944"/>
<dbReference type="GO" id="GO:0016787">
    <property type="term" value="F:hydrolase activity"/>
    <property type="evidence" value="ECO:0007669"/>
    <property type="project" value="UniProtKB-KW"/>
</dbReference>
<keyword evidence="5" id="KW-1185">Reference proteome</keyword>
<evidence type="ECO:0000313" key="4">
    <source>
        <dbReference type="EMBL" id="SHG85748.1"/>
    </source>
</evidence>
<dbReference type="OrthoDB" id="9801763at2"/>
<feature type="domain" description="Phospholipase/carboxylesterase/thioesterase" evidence="3">
    <location>
        <begin position="12"/>
        <end position="210"/>
    </location>
</feature>
<dbReference type="AlphaFoldDB" id="A0A1M5N8C6"/>
<dbReference type="InterPro" id="IPR029058">
    <property type="entry name" value="AB_hydrolase_fold"/>
</dbReference>
<dbReference type="PANTHER" id="PTHR10655:SF17">
    <property type="entry name" value="LYSOPHOSPHOLIPASE-LIKE PROTEIN 1"/>
    <property type="match status" value="1"/>
</dbReference>
<organism evidence="4 5">
    <name type="scientific">Kaistia soli DSM 19436</name>
    <dbReference type="NCBI Taxonomy" id="1122133"/>
    <lineage>
        <taxon>Bacteria</taxon>
        <taxon>Pseudomonadati</taxon>
        <taxon>Pseudomonadota</taxon>
        <taxon>Alphaproteobacteria</taxon>
        <taxon>Hyphomicrobiales</taxon>
        <taxon>Kaistiaceae</taxon>
        <taxon>Kaistia</taxon>
    </lineage>
</organism>
<proteinExistence type="inferred from homology"/>
<dbReference type="Gene3D" id="3.40.50.1820">
    <property type="entry name" value="alpha/beta hydrolase"/>
    <property type="match status" value="1"/>
</dbReference>
<dbReference type="InterPro" id="IPR003140">
    <property type="entry name" value="PLipase/COase/thioEstase"/>
</dbReference>
<dbReference type="Proteomes" id="UP000184485">
    <property type="component" value="Unassembled WGS sequence"/>
</dbReference>
<evidence type="ECO:0000256" key="2">
    <source>
        <dbReference type="ARBA" id="ARBA00022801"/>
    </source>
</evidence>
<dbReference type="EMBL" id="FQUP01000008">
    <property type="protein sequence ID" value="SHG85748.1"/>
    <property type="molecule type" value="Genomic_DNA"/>
</dbReference>
<keyword evidence="2" id="KW-0378">Hydrolase</keyword>
<protein>
    <submittedName>
        <fullName evidence="4">Phospholipase/carboxylesterase</fullName>
    </submittedName>
</protein>
<evidence type="ECO:0000256" key="1">
    <source>
        <dbReference type="ARBA" id="ARBA00006499"/>
    </source>
</evidence>
<dbReference type="PANTHER" id="PTHR10655">
    <property type="entry name" value="LYSOPHOSPHOLIPASE-RELATED"/>
    <property type="match status" value="1"/>
</dbReference>
<evidence type="ECO:0000259" key="3">
    <source>
        <dbReference type="Pfam" id="PF02230"/>
    </source>
</evidence>
<reference evidence="4 5" key="1">
    <citation type="submission" date="2016-11" db="EMBL/GenBank/DDBJ databases">
        <authorList>
            <person name="Jaros S."/>
            <person name="Januszkiewicz K."/>
            <person name="Wedrychowicz H."/>
        </authorList>
    </citation>
    <scope>NUCLEOTIDE SEQUENCE [LARGE SCALE GENOMIC DNA]</scope>
    <source>
        <strain evidence="4 5">DSM 19436</strain>
    </source>
</reference>